<dbReference type="EMBL" id="CAJVPJ010004905">
    <property type="protein sequence ID" value="CAG8656673.1"/>
    <property type="molecule type" value="Genomic_DNA"/>
</dbReference>
<keyword evidence="2" id="KW-1185">Reference proteome</keyword>
<feature type="non-terminal residue" evidence="1">
    <location>
        <position position="277"/>
    </location>
</feature>
<comment type="caution">
    <text evidence="1">The sequence shown here is derived from an EMBL/GenBank/DDBJ whole genome shotgun (WGS) entry which is preliminary data.</text>
</comment>
<feature type="non-terminal residue" evidence="1">
    <location>
        <position position="1"/>
    </location>
</feature>
<accession>A0A9N9DXR0</accession>
<gene>
    <name evidence="1" type="ORF">POCULU_LOCUS10238</name>
</gene>
<evidence type="ECO:0000313" key="2">
    <source>
        <dbReference type="Proteomes" id="UP000789572"/>
    </source>
</evidence>
<evidence type="ECO:0000313" key="1">
    <source>
        <dbReference type="EMBL" id="CAG8656673.1"/>
    </source>
</evidence>
<dbReference type="AlphaFoldDB" id="A0A9N9DXR0"/>
<proteinExistence type="predicted"/>
<name>A0A9N9DXR0_9GLOM</name>
<reference evidence="1" key="1">
    <citation type="submission" date="2021-06" db="EMBL/GenBank/DDBJ databases">
        <authorList>
            <person name="Kallberg Y."/>
            <person name="Tangrot J."/>
            <person name="Rosling A."/>
        </authorList>
    </citation>
    <scope>NUCLEOTIDE SEQUENCE</scope>
    <source>
        <strain evidence="1">IA702</strain>
    </source>
</reference>
<sequence length="277" mass="31303">LLIQHQEDDFGFSPEAYEIIDPLLKEICREALKIYYPTNNPNSLDADILSFFGGDGDSVGINSTTSQHLRTRPAINVDYFEGKGKKKSPITVNEKQVNLIEITGKKANTAYQNGDLRTGNTITITNVKLSPFQAEINNYKELSIGKHYEEIQVVSSTSPSPDSPPPPAFFPEEVCQEIRKFGLRPLEISNDALSYFQEEFFTKLNEELALESPINREISDYNERIRQRKLSIKKVLKRVGVGENKNNISNASTLKAARNIAEERIREALKKKNVKPE</sequence>
<organism evidence="1 2">
    <name type="scientific">Paraglomus occultum</name>
    <dbReference type="NCBI Taxonomy" id="144539"/>
    <lineage>
        <taxon>Eukaryota</taxon>
        <taxon>Fungi</taxon>
        <taxon>Fungi incertae sedis</taxon>
        <taxon>Mucoromycota</taxon>
        <taxon>Glomeromycotina</taxon>
        <taxon>Glomeromycetes</taxon>
        <taxon>Paraglomerales</taxon>
        <taxon>Paraglomeraceae</taxon>
        <taxon>Paraglomus</taxon>
    </lineage>
</organism>
<protein>
    <submittedName>
        <fullName evidence="1">1862_t:CDS:1</fullName>
    </submittedName>
</protein>
<dbReference type="Proteomes" id="UP000789572">
    <property type="component" value="Unassembled WGS sequence"/>
</dbReference>